<keyword evidence="4" id="KW-1185">Reference proteome</keyword>
<dbReference type="EMBL" id="JABSNP010000004">
    <property type="protein sequence ID" value="NRT18365.1"/>
    <property type="molecule type" value="Genomic_DNA"/>
</dbReference>
<feature type="chain" id="PRO_5046718416" description="Putative beta-lactamase-inhibitor-like PepSY-like domain-containing protein" evidence="1">
    <location>
        <begin position="21"/>
        <end position="144"/>
    </location>
</feature>
<gene>
    <name evidence="3" type="ORF">HNP98_001182</name>
</gene>
<dbReference type="Pfam" id="PF11396">
    <property type="entry name" value="PepSY_like"/>
    <property type="match status" value="2"/>
</dbReference>
<evidence type="ECO:0000256" key="1">
    <source>
        <dbReference type="SAM" id="SignalP"/>
    </source>
</evidence>
<organism evidence="3 4">
    <name type="scientific">Hymenobacter caeli</name>
    <dbReference type="NCBI Taxonomy" id="2735894"/>
    <lineage>
        <taxon>Bacteria</taxon>
        <taxon>Pseudomonadati</taxon>
        <taxon>Bacteroidota</taxon>
        <taxon>Cytophagia</taxon>
        <taxon>Cytophagales</taxon>
        <taxon>Hymenobacteraceae</taxon>
        <taxon>Hymenobacter</taxon>
    </lineage>
</organism>
<evidence type="ECO:0000313" key="4">
    <source>
        <dbReference type="Proteomes" id="UP000779507"/>
    </source>
</evidence>
<protein>
    <recommendedName>
        <fullName evidence="2">Putative beta-lactamase-inhibitor-like PepSY-like domain-containing protein</fullName>
    </recommendedName>
</protein>
<dbReference type="SUPFAM" id="SSF160574">
    <property type="entry name" value="BT0923-like"/>
    <property type="match status" value="1"/>
</dbReference>
<name>A0ABX2FPN0_9BACT</name>
<dbReference type="Gene3D" id="3.10.450.360">
    <property type="match status" value="1"/>
</dbReference>
<evidence type="ECO:0000259" key="2">
    <source>
        <dbReference type="Pfam" id="PF11396"/>
    </source>
</evidence>
<feature type="signal peptide" evidence="1">
    <location>
        <begin position="1"/>
        <end position="20"/>
    </location>
</feature>
<proteinExistence type="predicted"/>
<comment type="caution">
    <text evidence="3">The sequence shown here is derived from an EMBL/GenBank/DDBJ whole genome shotgun (WGS) entry which is preliminary data.</text>
</comment>
<feature type="domain" description="Putative beta-lactamase-inhibitor-like PepSY-like" evidence="2">
    <location>
        <begin position="19"/>
        <end position="71"/>
    </location>
</feature>
<dbReference type="RefSeq" id="WP_173809110.1">
    <property type="nucleotide sequence ID" value="NZ_JABSNP010000004.1"/>
</dbReference>
<sequence>MKPLLIAAAMALAAAGPARAQRLPSARVPAAARATFKARFPTVRATTWEQEGGNYEAGFKMNGRTMSAVITPAGKLLETETGVAPAQLPAAVRAALARSYRTHKINEAAAIVRADGATVYEAEVTKNGRAQDVLFNADGTLTKP</sequence>
<accession>A0ABX2FPN0</accession>
<feature type="domain" description="Putative beta-lactamase-inhibitor-like PepSY-like" evidence="2">
    <location>
        <begin position="77"/>
        <end position="142"/>
    </location>
</feature>
<dbReference type="Proteomes" id="UP000779507">
    <property type="component" value="Unassembled WGS sequence"/>
</dbReference>
<evidence type="ECO:0000313" key="3">
    <source>
        <dbReference type="EMBL" id="NRT18365.1"/>
    </source>
</evidence>
<reference evidence="3 4" key="1">
    <citation type="submission" date="2020-05" db="EMBL/GenBank/DDBJ databases">
        <title>Genomic Encyclopedia of Type Strains, Phase IV (KMG-V): Genome sequencing to study the core and pangenomes of soil and plant-associated prokaryotes.</title>
        <authorList>
            <person name="Whitman W."/>
        </authorList>
    </citation>
    <scope>NUCLEOTIDE SEQUENCE [LARGE SCALE GENOMIC DNA]</scope>
    <source>
        <strain evidence="3 4">9A</strain>
    </source>
</reference>
<keyword evidence="1" id="KW-0732">Signal</keyword>
<dbReference type="InterPro" id="IPR021533">
    <property type="entry name" value="PepSY-like"/>
</dbReference>